<evidence type="ECO:0000313" key="2">
    <source>
        <dbReference type="EMBL" id="PHP68649.1"/>
    </source>
</evidence>
<keyword evidence="3" id="KW-1185">Reference proteome</keyword>
<comment type="caution">
    <text evidence="2">The sequence shown here is derived from an EMBL/GenBank/DDBJ whole genome shotgun (WGS) entry which is preliminary data.</text>
</comment>
<reference evidence="2 3" key="1">
    <citation type="submission" date="2017-10" db="EMBL/GenBank/DDBJ databases">
        <title>Sedimentibacterium mangrovi gen. nov., sp. nov., a novel member of family Phyllobacteriacea isolated from mangrove sediment.</title>
        <authorList>
            <person name="Liao H."/>
            <person name="Tian Y."/>
        </authorList>
    </citation>
    <scope>NUCLEOTIDE SEQUENCE [LARGE SCALE GENOMIC DNA]</scope>
    <source>
        <strain evidence="2 3">X9-2-2</strain>
    </source>
</reference>
<dbReference type="EMBL" id="PDVP01000001">
    <property type="protein sequence ID" value="PHP68649.1"/>
    <property type="molecule type" value="Genomic_DNA"/>
</dbReference>
<evidence type="ECO:0008006" key="4">
    <source>
        <dbReference type="Google" id="ProtNLM"/>
    </source>
</evidence>
<proteinExistence type="predicted"/>
<gene>
    <name evidence="2" type="ORF">CSC94_01205</name>
</gene>
<evidence type="ECO:0000256" key="1">
    <source>
        <dbReference type="SAM" id="SignalP"/>
    </source>
</evidence>
<evidence type="ECO:0000313" key="3">
    <source>
        <dbReference type="Proteomes" id="UP000221168"/>
    </source>
</evidence>
<name>A0A2G1QT42_9HYPH</name>
<sequence length="247" mass="27014">MERWGRRATARFGRGICGALVLAMPAAAALADDDPEAAGIDRRFDLAFGIMVASDYVDGAGSKSGGKPVVRVYVEPRFGPFFAGVAMANVDLRDPPDRARLETKIYGGLRYRLEPLQLKLTVGRTIYAGLPSENATSLELEAEAELSERLEVEAEVEHKVEQQEWEIRAGLAFKAFEKTYLLAGVGREFGEDTATFWMAGMRYRINDSLSATLAYHGSQADYHKIVGSLSFDTSINRLAGRPSDGAD</sequence>
<accession>A0A2G1QT42</accession>
<protein>
    <recommendedName>
        <fullName evidence="4">Outer membrane protein beta-barrel domain-containing protein</fullName>
    </recommendedName>
</protein>
<dbReference type="Proteomes" id="UP000221168">
    <property type="component" value="Unassembled WGS sequence"/>
</dbReference>
<dbReference type="RefSeq" id="WP_099302922.1">
    <property type="nucleotide sequence ID" value="NZ_PDVP01000001.1"/>
</dbReference>
<organism evidence="2 3">
    <name type="scientific">Zhengella mangrovi</name>
    <dbReference type="NCBI Taxonomy" id="1982044"/>
    <lineage>
        <taxon>Bacteria</taxon>
        <taxon>Pseudomonadati</taxon>
        <taxon>Pseudomonadota</taxon>
        <taxon>Alphaproteobacteria</taxon>
        <taxon>Hyphomicrobiales</taxon>
        <taxon>Notoacmeibacteraceae</taxon>
        <taxon>Zhengella</taxon>
    </lineage>
</organism>
<dbReference type="SUPFAM" id="SSF56935">
    <property type="entry name" value="Porins"/>
    <property type="match status" value="1"/>
</dbReference>
<feature type="signal peptide" evidence="1">
    <location>
        <begin position="1"/>
        <end position="31"/>
    </location>
</feature>
<keyword evidence="1" id="KW-0732">Signal</keyword>
<dbReference type="AlphaFoldDB" id="A0A2G1QT42"/>
<dbReference type="OrthoDB" id="9793561at2"/>
<feature type="chain" id="PRO_5013894830" description="Outer membrane protein beta-barrel domain-containing protein" evidence="1">
    <location>
        <begin position="32"/>
        <end position="247"/>
    </location>
</feature>